<dbReference type="EMBL" id="JBHSSL010000027">
    <property type="protein sequence ID" value="MFC6169903.1"/>
    <property type="molecule type" value="Genomic_DNA"/>
</dbReference>
<reference evidence="2" key="1">
    <citation type="journal article" date="2019" name="Int. J. Syst. Evol. Microbiol.">
        <title>The Global Catalogue of Microorganisms (GCM) 10K type strain sequencing project: providing services to taxonomists for standard genome sequencing and annotation.</title>
        <authorList>
            <consortium name="The Broad Institute Genomics Platform"/>
            <consortium name="The Broad Institute Genome Sequencing Center for Infectious Disease"/>
            <person name="Wu L."/>
            <person name="Ma J."/>
        </authorList>
    </citation>
    <scope>NUCLEOTIDE SEQUENCE [LARGE SCALE GENOMIC DNA]</scope>
    <source>
        <strain evidence="2">CCM 8904</strain>
    </source>
</reference>
<protein>
    <submittedName>
        <fullName evidence="1">Uncharacterized protein</fullName>
    </submittedName>
</protein>
<gene>
    <name evidence="1" type="ORF">ACFQGP_04825</name>
</gene>
<dbReference type="RefSeq" id="WP_125551658.1">
    <property type="nucleotide sequence ID" value="NZ_JBHSSL010000027.1"/>
</dbReference>
<evidence type="ECO:0000313" key="1">
    <source>
        <dbReference type="EMBL" id="MFC6169903.1"/>
    </source>
</evidence>
<proteinExistence type="predicted"/>
<name>A0ABW1RDR8_9LACO</name>
<dbReference type="Proteomes" id="UP001596289">
    <property type="component" value="Unassembled WGS sequence"/>
</dbReference>
<comment type="caution">
    <text evidence="1">The sequence shown here is derived from an EMBL/GenBank/DDBJ whole genome shotgun (WGS) entry which is preliminary data.</text>
</comment>
<sequence>MLTQRRELKNKQHKLLVYLADLYTQHSTSGADQAHQVGAAVATCQICHEIKVLHEIIDEITAELKQTEAPQPRRKRRRTVKVDSRFSVFCLSTKNGSNYFVRAANLAAAMDLIVRQGKQVVAYTTVGANFYTAIALTNHGELKNIAQLLQKKPDFLGIIAVRSLQETPAMTY</sequence>
<accession>A0ABW1RDR8</accession>
<keyword evidence="2" id="KW-1185">Reference proteome</keyword>
<organism evidence="1 2">
    <name type="scientific">Loigolactobacillus jiayinensis</name>
    <dbReference type="NCBI Taxonomy" id="2486016"/>
    <lineage>
        <taxon>Bacteria</taxon>
        <taxon>Bacillati</taxon>
        <taxon>Bacillota</taxon>
        <taxon>Bacilli</taxon>
        <taxon>Lactobacillales</taxon>
        <taxon>Lactobacillaceae</taxon>
        <taxon>Loigolactobacillus</taxon>
    </lineage>
</organism>
<evidence type="ECO:0000313" key="2">
    <source>
        <dbReference type="Proteomes" id="UP001596289"/>
    </source>
</evidence>